<dbReference type="PANTHER" id="PTHR33643">
    <property type="entry name" value="UREASE ACCESSORY PROTEIN D"/>
    <property type="match status" value="1"/>
</dbReference>
<dbReference type="EMBL" id="JAVFKD010000012">
    <property type="protein sequence ID" value="KAK5993258.1"/>
    <property type="molecule type" value="Genomic_DNA"/>
</dbReference>
<evidence type="ECO:0000256" key="1">
    <source>
        <dbReference type="ARBA" id="ARBA00007177"/>
    </source>
</evidence>
<dbReference type="Proteomes" id="UP001338125">
    <property type="component" value="Unassembled WGS sequence"/>
</dbReference>
<evidence type="ECO:0000313" key="3">
    <source>
        <dbReference type="EMBL" id="KAK5993258.1"/>
    </source>
</evidence>
<reference evidence="3 4" key="1">
    <citation type="submission" date="2024-01" db="EMBL/GenBank/DDBJ databases">
        <title>Complete genome of Cladobotryum mycophilum ATHUM6906.</title>
        <authorList>
            <person name="Christinaki A.C."/>
            <person name="Myridakis A.I."/>
            <person name="Kouvelis V.N."/>
        </authorList>
    </citation>
    <scope>NUCLEOTIDE SEQUENCE [LARGE SCALE GENOMIC DNA]</scope>
    <source>
        <strain evidence="3 4">ATHUM6906</strain>
    </source>
</reference>
<accession>A0ABR0SMC8</accession>
<keyword evidence="4" id="KW-1185">Reference proteome</keyword>
<evidence type="ECO:0000313" key="4">
    <source>
        <dbReference type="Proteomes" id="UP001338125"/>
    </source>
</evidence>
<organism evidence="3 4">
    <name type="scientific">Cladobotryum mycophilum</name>
    <dbReference type="NCBI Taxonomy" id="491253"/>
    <lineage>
        <taxon>Eukaryota</taxon>
        <taxon>Fungi</taxon>
        <taxon>Dikarya</taxon>
        <taxon>Ascomycota</taxon>
        <taxon>Pezizomycotina</taxon>
        <taxon>Sordariomycetes</taxon>
        <taxon>Hypocreomycetidae</taxon>
        <taxon>Hypocreales</taxon>
        <taxon>Hypocreaceae</taxon>
        <taxon>Cladobotryum</taxon>
    </lineage>
</organism>
<dbReference type="InterPro" id="IPR002669">
    <property type="entry name" value="UreD"/>
</dbReference>
<keyword evidence="2" id="KW-0143">Chaperone</keyword>
<dbReference type="Pfam" id="PF01774">
    <property type="entry name" value="UreD"/>
    <property type="match status" value="1"/>
</dbReference>
<evidence type="ECO:0000256" key="2">
    <source>
        <dbReference type="ARBA" id="ARBA00023186"/>
    </source>
</evidence>
<sequence>MDNPFLDNPFPASSSRAGDGRIVVRLLPAGGSGLETISYQYPLKLISPSPTIHRKSALVFLLSYGGGLVGGDSVNLSVAICHGASLSLVTQGHTKIFKSPAPSITTRQTFEVQVEDEGALCLLPDPVQPFSDSVYEQTQIFKVSGQSSLCVLDWVTQGRVARGENWSFFKWIGRNEVWLQAVDAAKKDRLLIRDTVILSEDWSSTIGLPLRDTMHKLSIFGTLILRGPIMGPIGDFFMAEFAALPRLGSRDFRSKEEAKEAEDKNISDLELWRSRRIGMEKTNGVLWSAAQVRGCVIVKFASTTVQSGREWIGSMLVREGTIAAYFGDPALMCVR</sequence>
<dbReference type="HAMAP" id="MF_01384">
    <property type="entry name" value="UreD"/>
    <property type="match status" value="1"/>
</dbReference>
<name>A0ABR0SMC8_9HYPO</name>
<comment type="caution">
    <text evidence="3">The sequence shown here is derived from an EMBL/GenBank/DDBJ whole genome shotgun (WGS) entry which is preliminary data.</text>
</comment>
<proteinExistence type="inferred from homology"/>
<gene>
    <name evidence="3" type="ORF">PT974_06687</name>
</gene>
<dbReference type="PANTHER" id="PTHR33643:SF1">
    <property type="entry name" value="UREASE ACCESSORY PROTEIN D"/>
    <property type="match status" value="1"/>
</dbReference>
<protein>
    <submittedName>
        <fullName evidence="3">Urease accessory protein ureD-like</fullName>
    </submittedName>
</protein>
<comment type="similarity">
    <text evidence="1">Belongs to the UreD family.</text>
</comment>